<dbReference type="STRING" id="48709.A0A1D2M8Q8"/>
<keyword evidence="12 13" id="KW-0739">Sodium transport</keyword>
<comment type="similarity">
    <text evidence="3 13">Belongs to the monovalent cation:proton antiporter 1 (CPA1) transporter (TC 2.A.36) family.</text>
</comment>
<keyword evidence="11 14" id="KW-0472">Membrane</keyword>
<evidence type="ECO:0000259" key="15">
    <source>
        <dbReference type="Pfam" id="PF00999"/>
    </source>
</evidence>
<keyword evidence="17" id="KW-1185">Reference proteome</keyword>
<evidence type="ECO:0000256" key="9">
    <source>
        <dbReference type="ARBA" id="ARBA00023053"/>
    </source>
</evidence>
<feature type="transmembrane region" description="Helical" evidence="14">
    <location>
        <begin position="317"/>
        <end position="339"/>
    </location>
</feature>
<comment type="subcellular location">
    <subcellularLocation>
        <location evidence="2">Cell membrane</location>
        <topology evidence="2">Multi-pass membrane protein</topology>
    </subcellularLocation>
    <subcellularLocation>
        <location evidence="1">Recycling endosome membrane</location>
        <topology evidence="1">Multi-pass membrane protein</topology>
    </subcellularLocation>
</comment>
<evidence type="ECO:0000313" key="16">
    <source>
        <dbReference type="EMBL" id="ODM89284.1"/>
    </source>
</evidence>
<evidence type="ECO:0000256" key="13">
    <source>
        <dbReference type="RuleBase" id="RU003722"/>
    </source>
</evidence>
<feature type="transmembrane region" description="Helical" evidence="14">
    <location>
        <begin position="244"/>
        <end position="262"/>
    </location>
</feature>
<dbReference type="NCBIfam" id="TIGR00840">
    <property type="entry name" value="b_cpa1"/>
    <property type="match status" value="1"/>
</dbReference>
<evidence type="ECO:0000256" key="6">
    <source>
        <dbReference type="ARBA" id="ARBA00022692"/>
    </source>
</evidence>
<evidence type="ECO:0000313" key="17">
    <source>
        <dbReference type="Proteomes" id="UP000094527"/>
    </source>
</evidence>
<dbReference type="GO" id="GO:0051453">
    <property type="term" value="P:regulation of intracellular pH"/>
    <property type="evidence" value="ECO:0007669"/>
    <property type="project" value="TreeGrafter"/>
</dbReference>
<dbReference type="GO" id="GO:0015385">
    <property type="term" value="F:sodium:proton antiporter activity"/>
    <property type="evidence" value="ECO:0007669"/>
    <property type="project" value="InterPro"/>
</dbReference>
<feature type="transmembrane region" description="Helical" evidence="14">
    <location>
        <begin position="474"/>
        <end position="494"/>
    </location>
</feature>
<dbReference type="Proteomes" id="UP000094527">
    <property type="component" value="Unassembled WGS sequence"/>
</dbReference>
<accession>A0A1D2M8Q8</accession>
<dbReference type="PRINTS" id="PR01088">
    <property type="entry name" value="NAHEXCHNGR6"/>
</dbReference>
<dbReference type="InterPro" id="IPR006153">
    <property type="entry name" value="Cation/H_exchanger_TM"/>
</dbReference>
<keyword evidence="4 13" id="KW-0813">Transport</keyword>
<evidence type="ECO:0000256" key="14">
    <source>
        <dbReference type="SAM" id="Phobius"/>
    </source>
</evidence>
<dbReference type="Gene3D" id="6.10.140.1330">
    <property type="match status" value="1"/>
</dbReference>
<proteinExistence type="inferred from homology"/>
<evidence type="ECO:0000256" key="8">
    <source>
        <dbReference type="ARBA" id="ARBA00022989"/>
    </source>
</evidence>
<keyword evidence="7" id="KW-0967">Endosome</keyword>
<keyword evidence="6 13" id="KW-0812">Transmembrane</keyword>
<dbReference type="InterPro" id="IPR004709">
    <property type="entry name" value="NaH_exchanger"/>
</dbReference>
<dbReference type="GO" id="GO:0015386">
    <property type="term" value="F:potassium:proton antiporter activity"/>
    <property type="evidence" value="ECO:0007669"/>
    <property type="project" value="TreeGrafter"/>
</dbReference>
<keyword evidence="5" id="KW-1003">Cell membrane</keyword>
<evidence type="ECO:0000256" key="12">
    <source>
        <dbReference type="ARBA" id="ARBA00023201"/>
    </source>
</evidence>
<evidence type="ECO:0000256" key="1">
    <source>
        <dbReference type="ARBA" id="ARBA00004195"/>
    </source>
</evidence>
<feature type="transmembrane region" description="Helical" evidence="14">
    <location>
        <begin position="410"/>
        <end position="428"/>
    </location>
</feature>
<dbReference type="GO" id="GO:0005886">
    <property type="term" value="C:plasma membrane"/>
    <property type="evidence" value="ECO:0007669"/>
    <property type="project" value="UniProtKB-SubCell"/>
</dbReference>
<dbReference type="OMA" id="FVKAMIY"/>
<feature type="transmembrane region" description="Helical" evidence="14">
    <location>
        <begin position="434"/>
        <end position="453"/>
    </location>
</feature>
<evidence type="ECO:0000256" key="3">
    <source>
        <dbReference type="ARBA" id="ARBA00007367"/>
    </source>
</evidence>
<feature type="transmembrane region" description="Helical" evidence="14">
    <location>
        <begin position="70"/>
        <end position="86"/>
    </location>
</feature>
<dbReference type="PRINTS" id="PR01084">
    <property type="entry name" value="NAHEXCHNGR"/>
</dbReference>
<evidence type="ECO:0000256" key="2">
    <source>
        <dbReference type="ARBA" id="ARBA00004651"/>
    </source>
</evidence>
<dbReference type="EMBL" id="LJIJ01002753">
    <property type="protein sequence ID" value="ODM89284.1"/>
    <property type="molecule type" value="Genomic_DNA"/>
</dbReference>
<keyword evidence="13" id="KW-0050">Antiport</keyword>
<feature type="domain" description="Cation/H+ exchanger transmembrane" evidence="15">
    <location>
        <begin position="79"/>
        <end position="526"/>
    </location>
</feature>
<feature type="transmembrane region" description="Helical" evidence="14">
    <location>
        <begin position="372"/>
        <end position="390"/>
    </location>
</feature>
<dbReference type="AlphaFoldDB" id="A0A1D2M8Q8"/>
<feature type="transmembrane region" description="Helical" evidence="14">
    <location>
        <begin position="274"/>
        <end position="297"/>
    </location>
</feature>
<dbReference type="GO" id="GO:0098719">
    <property type="term" value="P:sodium ion import across plasma membrane"/>
    <property type="evidence" value="ECO:0007669"/>
    <property type="project" value="TreeGrafter"/>
</dbReference>
<organism evidence="16 17">
    <name type="scientific">Orchesella cincta</name>
    <name type="common">Springtail</name>
    <name type="synonym">Podura cincta</name>
    <dbReference type="NCBI Taxonomy" id="48709"/>
    <lineage>
        <taxon>Eukaryota</taxon>
        <taxon>Metazoa</taxon>
        <taxon>Ecdysozoa</taxon>
        <taxon>Arthropoda</taxon>
        <taxon>Hexapoda</taxon>
        <taxon>Collembola</taxon>
        <taxon>Entomobryomorpha</taxon>
        <taxon>Entomobryoidea</taxon>
        <taxon>Orchesellidae</taxon>
        <taxon>Orchesellinae</taxon>
        <taxon>Orchesella</taxon>
    </lineage>
</organism>
<feature type="transmembrane region" description="Helical" evidence="14">
    <location>
        <begin position="500"/>
        <end position="518"/>
    </location>
</feature>
<dbReference type="PANTHER" id="PTHR10110:SF187">
    <property type="entry name" value="SODIUM_HYDROGEN EXCHANGER"/>
    <property type="match status" value="1"/>
</dbReference>
<name>A0A1D2M8Q8_ORCCI</name>
<feature type="transmembrane region" description="Helical" evidence="14">
    <location>
        <begin position="177"/>
        <end position="194"/>
    </location>
</feature>
<feature type="transmembrane region" description="Helical" evidence="14">
    <location>
        <begin position="206"/>
        <end position="229"/>
    </location>
</feature>
<dbReference type="GO" id="GO:0055038">
    <property type="term" value="C:recycling endosome membrane"/>
    <property type="evidence" value="ECO:0007669"/>
    <property type="project" value="UniProtKB-SubCell"/>
</dbReference>
<gene>
    <name evidence="16" type="ORF">Ocin01_17400</name>
</gene>
<dbReference type="Pfam" id="PF00999">
    <property type="entry name" value="Na_H_Exchanger"/>
    <property type="match status" value="1"/>
</dbReference>
<keyword evidence="9" id="KW-0915">Sodium</keyword>
<comment type="caution">
    <text evidence="16">The sequence shown here is derived from an EMBL/GenBank/DDBJ whole genome shotgun (WGS) entry which is preliminary data.</text>
</comment>
<protein>
    <recommendedName>
        <fullName evidence="13">Sodium/hydrogen exchanger</fullName>
    </recommendedName>
</protein>
<evidence type="ECO:0000256" key="5">
    <source>
        <dbReference type="ARBA" id="ARBA00022475"/>
    </source>
</evidence>
<evidence type="ECO:0000256" key="11">
    <source>
        <dbReference type="ARBA" id="ARBA00023136"/>
    </source>
</evidence>
<feature type="transmembrane region" description="Helical" evidence="14">
    <location>
        <begin position="348"/>
        <end position="366"/>
    </location>
</feature>
<feature type="transmembrane region" description="Helical" evidence="14">
    <location>
        <begin position="98"/>
        <end position="115"/>
    </location>
</feature>
<evidence type="ECO:0000256" key="10">
    <source>
        <dbReference type="ARBA" id="ARBA00023065"/>
    </source>
</evidence>
<dbReference type="PANTHER" id="PTHR10110">
    <property type="entry name" value="SODIUM/HYDROGEN EXCHANGER"/>
    <property type="match status" value="1"/>
</dbReference>
<reference evidence="16 17" key="1">
    <citation type="journal article" date="2016" name="Genome Biol. Evol.">
        <title>Gene Family Evolution Reflects Adaptation to Soil Environmental Stressors in the Genome of the Collembolan Orchesella cincta.</title>
        <authorList>
            <person name="Faddeeva-Vakhrusheva A."/>
            <person name="Derks M.F."/>
            <person name="Anvar S.Y."/>
            <person name="Agamennone V."/>
            <person name="Suring W."/>
            <person name="Smit S."/>
            <person name="van Straalen N.M."/>
            <person name="Roelofs D."/>
        </authorList>
    </citation>
    <scope>NUCLEOTIDE SEQUENCE [LARGE SCALE GENOMIC DNA]</scope>
    <source>
        <tissue evidence="16">Mixed pool</tissue>
    </source>
</reference>
<dbReference type="OrthoDB" id="196264at2759"/>
<sequence>MGFQRPNESRIRIENYLKRKMFPGARSPMSLCLIVVVAISVGIVHAEPSSDVELDEKAKANHRLDSLNILVYTILLSLTVLTIWSFKHRRIRYLHETGLAVIYGLIVGAIIRYASSATPYFHINVVPQNGTVAFNQSVPPDALWFRLNKTYSYVFKGEVKQEESKLIEQKATFDPEIFFNILLPPIIFNAGYSLKRKYFFRNLGAIFTYAFIGTTVSALVIGGILYGFVQLVPTTAQFTFVDTLYFGALISATDPVTVLAVFNDLHVDVNMYALVFGESVLNDAVAIVLASAIQNFGEEKTTGSGSQVYAFWESLGVFAWTFTSSFVIGGLMGCCTALLTKFTHVRDFPLLETALFVLMSYSTFLIAEAADLTGIVAVLFCGICQAHYTYNNLSRDSRLRTKQLFELLNFLAENFIFCYIGVSMFTFPKHKFEAFFIIAAFLAIIVGRAANIYPLSFLLNLGRKHKISWGFQHVLFFSGLRGAIAFALAIRNTLSIERQTLLTTTSVIVIVTVIICGGSTNQLLNWFNIPVGVDDEAECMQLHMRSVSDPFDDCANSCRTAAAMLEINKIAETGGTTYIPKSNSVLEVDSNGHYGYSKANQELAPDTTGSNSRLLTEVELIPMWRVEYLRQQDRALMAGWCTSFDHRYMKPLLTHSRPTLLETLPGFLTPLARLLTTTEQLTQERVEPINTLSGEPTFSQHFDGQDNMRRSKLNFAYEPSVI</sequence>
<evidence type="ECO:0000256" key="7">
    <source>
        <dbReference type="ARBA" id="ARBA00022753"/>
    </source>
</evidence>
<keyword evidence="10 13" id="KW-0406">Ion transport</keyword>
<evidence type="ECO:0000256" key="4">
    <source>
        <dbReference type="ARBA" id="ARBA00022448"/>
    </source>
</evidence>
<keyword evidence="8 14" id="KW-1133">Transmembrane helix</keyword>
<dbReference type="InterPro" id="IPR018422">
    <property type="entry name" value="Cation/H_exchanger_CPA1"/>
</dbReference>
<dbReference type="InterPro" id="IPR002090">
    <property type="entry name" value="NHE-6/7/9"/>
</dbReference>